<reference evidence="2" key="1">
    <citation type="journal article" date="2020" name="Stud. Mycol.">
        <title>101 Dothideomycetes genomes: a test case for predicting lifestyles and emergence of pathogens.</title>
        <authorList>
            <person name="Haridas S."/>
            <person name="Albert R."/>
            <person name="Binder M."/>
            <person name="Bloem J."/>
            <person name="Labutti K."/>
            <person name="Salamov A."/>
            <person name="Andreopoulos B."/>
            <person name="Baker S."/>
            <person name="Barry K."/>
            <person name="Bills G."/>
            <person name="Bluhm B."/>
            <person name="Cannon C."/>
            <person name="Castanera R."/>
            <person name="Culley D."/>
            <person name="Daum C."/>
            <person name="Ezra D."/>
            <person name="Gonzalez J."/>
            <person name="Henrissat B."/>
            <person name="Kuo A."/>
            <person name="Liang C."/>
            <person name="Lipzen A."/>
            <person name="Lutzoni F."/>
            <person name="Magnuson J."/>
            <person name="Mondo S."/>
            <person name="Nolan M."/>
            <person name="Ohm R."/>
            <person name="Pangilinan J."/>
            <person name="Park H.-J."/>
            <person name="Ramirez L."/>
            <person name="Alfaro M."/>
            <person name="Sun H."/>
            <person name="Tritt A."/>
            <person name="Yoshinaga Y."/>
            <person name="Zwiers L.-H."/>
            <person name="Turgeon B."/>
            <person name="Goodwin S."/>
            <person name="Spatafora J."/>
            <person name="Crous P."/>
            <person name="Grigoriev I."/>
        </authorList>
    </citation>
    <scope>NUCLEOTIDE SEQUENCE</scope>
    <source>
        <strain evidence="2">CBS 113979</strain>
    </source>
</reference>
<evidence type="ECO:0000313" key="2">
    <source>
        <dbReference type="EMBL" id="KAF1988813.1"/>
    </source>
</evidence>
<dbReference type="Proteomes" id="UP000800041">
    <property type="component" value="Unassembled WGS sequence"/>
</dbReference>
<name>A0A6G1H6F6_9PEZI</name>
<evidence type="ECO:0000256" key="1">
    <source>
        <dbReference type="SAM" id="MobiDB-lite"/>
    </source>
</evidence>
<feature type="compositionally biased region" description="Polar residues" evidence="1">
    <location>
        <begin position="1"/>
        <end position="10"/>
    </location>
</feature>
<dbReference type="EMBL" id="ML977147">
    <property type="protein sequence ID" value="KAF1988813.1"/>
    <property type="molecule type" value="Genomic_DNA"/>
</dbReference>
<keyword evidence="3" id="KW-1185">Reference proteome</keyword>
<dbReference type="AlphaFoldDB" id="A0A6G1H6F6"/>
<gene>
    <name evidence="2" type="ORF">K402DRAFT_20366</name>
</gene>
<evidence type="ECO:0000313" key="3">
    <source>
        <dbReference type="Proteomes" id="UP000800041"/>
    </source>
</evidence>
<accession>A0A6G1H6F6</accession>
<proteinExistence type="predicted"/>
<feature type="region of interest" description="Disordered" evidence="1">
    <location>
        <begin position="1"/>
        <end position="33"/>
    </location>
</feature>
<organism evidence="2 3">
    <name type="scientific">Aulographum hederae CBS 113979</name>
    <dbReference type="NCBI Taxonomy" id="1176131"/>
    <lineage>
        <taxon>Eukaryota</taxon>
        <taxon>Fungi</taxon>
        <taxon>Dikarya</taxon>
        <taxon>Ascomycota</taxon>
        <taxon>Pezizomycotina</taxon>
        <taxon>Dothideomycetes</taxon>
        <taxon>Pleosporomycetidae</taxon>
        <taxon>Aulographales</taxon>
        <taxon>Aulographaceae</taxon>
    </lineage>
</organism>
<sequence length="211" mass="23679">MTLEWQSTANKKPVLLKSTSREAEDDPDPTGRAPLIIQVDRYSRLSFGSLTGDVPTADLHPFSFKVGKFPWTISSPEALLIRQQTPNLGRPRNSYKLGLYWSLEEQYSLRCKMSSHSNTTLSCPDLVELYEELLSHPHHITFHLRSNPSLGHTRTSKIIKRTPQASSIEACTVLEQVHEGVSGSGNSRTTRGTRCGSDYSMRRRTSWGGSF</sequence>
<protein>
    <submittedName>
        <fullName evidence="2">Uncharacterized protein</fullName>
    </submittedName>
</protein>